<keyword evidence="1" id="KW-1133">Transmembrane helix</keyword>
<feature type="transmembrane region" description="Helical" evidence="1">
    <location>
        <begin position="504"/>
        <end position="524"/>
    </location>
</feature>
<proteinExistence type="predicted"/>
<protein>
    <submittedName>
        <fullName evidence="2">Uncharacterized protein</fullName>
    </submittedName>
</protein>
<comment type="caution">
    <text evidence="2">The sequence shown here is derived from an EMBL/GenBank/DDBJ whole genome shotgun (WGS) entry which is preliminary data.</text>
</comment>
<feature type="transmembrane region" description="Helical" evidence="1">
    <location>
        <begin position="178"/>
        <end position="198"/>
    </location>
</feature>
<accession>A0A812J6B4</accession>
<name>A0A812J6B4_9DINO</name>
<reference evidence="2" key="1">
    <citation type="submission" date="2021-02" db="EMBL/GenBank/DDBJ databases">
        <authorList>
            <person name="Dougan E. K."/>
            <person name="Rhodes N."/>
            <person name="Thang M."/>
            <person name="Chan C."/>
        </authorList>
    </citation>
    <scope>NUCLEOTIDE SEQUENCE</scope>
</reference>
<evidence type="ECO:0000256" key="1">
    <source>
        <dbReference type="SAM" id="Phobius"/>
    </source>
</evidence>
<feature type="transmembrane region" description="Helical" evidence="1">
    <location>
        <begin position="536"/>
        <end position="558"/>
    </location>
</feature>
<gene>
    <name evidence="2" type="ORF">SNAT2548_LOCUS5751</name>
</gene>
<keyword evidence="1" id="KW-0472">Membrane</keyword>
<organism evidence="2 3">
    <name type="scientific">Symbiodinium natans</name>
    <dbReference type="NCBI Taxonomy" id="878477"/>
    <lineage>
        <taxon>Eukaryota</taxon>
        <taxon>Sar</taxon>
        <taxon>Alveolata</taxon>
        <taxon>Dinophyceae</taxon>
        <taxon>Suessiales</taxon>
        <taxon>Symbiodiniaceae</taxon>
        <taxon>Symbiodinium</taxon>
    </lineage>
</organism>
<feature type="transmembrane region" description="Helical" evidence="1">
    <location>
        <begin position="326"/>
        <end position="346"/>
    </location>
</feature>
<dbReference type="AlphaFoldDB" id="A0A812J6B4"/>
<feature type="transmembrane region" description="Helical" evidence="1">
    <location>
        <begin position="148"/>
        <end position="166"/>
    </location>
</feature>
<feature type="transmembrane region" description="Helical" evidence="1">
    <location>
        <begin position="49"/>
        <end position="68"/>
    </location>
</feature>
<feature type="transmembrane region" description="Helical" evidence="1">
    <location>
        <begin position="210"/>
        <end position="234"/>
    </location>
</feature>
<dbReference type="Proteomes" id="UP000604046">
    <property type="component" value="Unassembled WGS sequence"/>
</dbReference>
<keyword evidence="3" id="KW-1185">Reference proteome</keyword>
<evidence type="ECO:0000313" key="3">
    <source>
        <dbReference type="Proteomes" id="UP000604046"/>
    </source>
</evidence>
<keyword evidence="1" id="KW-0812">Transmembrane</keyword>
<feature type="transmembrane region" description="Helical" evidence="1">
    <location>
        <begin position="425"/>
        <end position="446"/>
    </location>
</feature>
<feature type="transmembrane region" description="Helical" evidence="1">
    <location>
        <begin position="578"/>
        <end position="595"/>
    </location>
</feature>
<evidence type="ECO:0000313" key="2">
    <source>
        <dbReference type="EMBL" id="CAE7198664.1"/>
    </source>
</evidence>
<dbReference type="EMBL" id="CAJNDS010000371">
    <property type="protein sequence ID" value="CAE7198664.1"/>
    <property type="molecule type" value="Genomic_DNA"/>
</dbReference>
<sequence length="638" mass="67121">MGKGDVMTTSAGAVVLASVPMGADAFVYKGAETALLRRSTEYFDVFYGIDPLAWAFCGFSIVYFGAVLKNAAQKYNISPDKTPPKVGGFVGKEVENGEPSYMDPSIKQGCNGRCPDCLDVALRSLATVFSHQSCTESWSPCKASMARLAALCILAAAACCLLRSLAFVSAPAARSDALTAATGAAVLASIPAGADAFVYKGIMGCNCKEYFDVFYGIDPLAWAFCGFSIVYFGAVLKNAAQKYNISPDKTPPKVGGFVGKEVENGEPSYMALLLDVTLACSDALTAATGAAVLASIPAGADAFVYKGIMGCNCKEYFDVFYGIDPLAWAFCGFSIVYFGAVLKNAAQKYNISPDKTPPKVGGFVGKEVENGEPSYMALLLDVTLACSDALTAATGAAVLASIPAGADAFVYKGIMGCNCKEYFDVFYGIDPLAWAFCGFSIVYFGAVLKNAAQKYNISPDKTPPKVGGFVGKEVENGEPSYMDPSIKQAFFVVPHLASTRSPNMARLTALCILAAAACCLLRSLTFVSAPAARSDALTAATGAAVLASIPAGADAFVYKGIMGCNCKEYFDVFYGIDPLAWAFCGFSIVYFGAVLKNAAQKYNISPDKTPPKVGGFVGKEVENGEPSYMDPSIKQGPY</sequence>